<dbReference type="PANTHER" id="PTHR42785:SF1">
    <property type="entry name" value="DNA TOPOISOMERASE"/>
    <property type="match status" value="1"/>
</dbReference>
<dbReference type="GO" id="GO:0003917">
    <property type="term" value="F:DNA topoisomerase type I (single strand cut, ATP-independent) activity"/>
    <property type="evidence" value="ECO:0007669"/>
    <property type="project" value="InterPro"/>
</dbReference>
<feature type="region of interest" description="Disordered" evidence="1">
    <location>
        <begin position="160"/>
        <end position="183"/>
    </location>
</feature>
<feature type="domain" description="Toprim" evidence="2">
    <location>
        <begin position="420"/>
        <end position="535"/>
    </location>
</feature>
<dbReference type="SUPFAM" id="SSF56712">
    <property type="entry name" value="Prokaryotic type I DNA topoisomerase"/>
    <property type="match status" value="1"/>
</dbReference>
<evidence type="ECO:0000313" key="3">
    <source>
        <dbReference type="EMBL" id="RZC61051.1"/>
    </source>
</evidence>
<dbReference type="Gene3D" id="3.40.50.140">
    <property type="match status" value="1"/>
</dbReference>
<feature type="compositionally biased region" description="Basic and acidic residues" evidence="1">
    <location>
        <begin position="301"/>
        <end position="312"/>
    </location>
</feature>
<feature type="region of interest" description="Disordered" evidence="1">
    <location>
        <begin position="274"/>
        <end position="315"/>
    </location>
</feature>
<organism evidence="3 4">
    <name type="scientific">Papaver somniferum</name>
    <name type="common">Opium poppy</name>
    <dbReference type="NCBI Taxonomy" id="3469"/>
    <lineage>
        <taxon>Eukaryota</taxon>
        <taxon>Viridiplantae</taxon>
        <taxon>Streptophyta</taxon>
        <taxon>Embryophyta</taxon>
        <taxon>Tracheophyta</taxon>
        <taxon>Spermatophyta</taxon>
        <taxon>Magnoliopsida</taxon>
        <taxon>Ranunculales</taxon>
        <taxon>Papaveraceae</taxon>
        <taxon>Papaveroideae</taxon>
        <taxon>Papaver</taxon>
    </lineage>
</organism>
<dbReference type="SMART" id="SM00493">
    <property type="entry name" value="TOPRIM"/>
    <property type="match status" value="1"/>
</dbReference>
<dbReference type="GO" id="GO:0003677">
    <property type="term" value="F:DNA binding"/>
    <property type="evidence" value="ECO:0007669"/>
    <property type="project" value="InterPro"/>
</dbReference>
<evidence type="ECO:0000259" key="2">
    <source>
        <dbReference type="PROSITE" id="PS50880"/>
    </source>
</evidence>
<dbReference type="Pfam" id="PF01751">
    <property type="entry name" value="Toprim"/>
    <property type="match status" value="1"/>
</dbReference>
<dbReference type="InterPro" id="IPR023405">
    <property type="entry name" value="Topo_IA_core_domain"/>
</dbReference>
<dbReference type="GO" id="GO:0006265">
    <property type="term" value="P:DNA topological change"/>
    <property type="evidence" value="ECO:0007669"/>
    <property type="project" value="InterPro"/>
</dbReference>
<dbReference type="Proteomes" id="UP000316621">
    <property type="component" value="Chromosome 5"/>
</dbReference>
<feature type="compositionally biased region" description="Polar residues" evidence="1">
    <location>
        <begin position="391"/>
        <end position="400"/>
    </location>
</feature>
<evidence type="ECO:0000313" key="4">
    <source>
        <dbReference type="Proteomes" id="UP000316621"/>
    </source>
</evidence>
<dbReference type="PROSITE" id="PS50880">
    <property type="entry name" value="TOPRIM"/>
    <property type="match status" value="1"/>
</dbReference>
<feature type="region of interest" description="Disordered" evidence="1">
    <location>
        <begin position="382"/>
        <end position="410"/>
    </location>
</feature>
<proteinExistence type="predicted"/>
<dbReference type="EMBL" id="CM010719">
    <property type="protein sequence ID" value="RZC61051.1"/>
    <property type="molecule type" value="Genomic_DNA"/>
</dbReference>
<sequence length="552" mass="59597">MALQLHKLLNSNCFRRNLSVSSPPRIMNYMKGNASYSTTNPCFNGNGRRLFSAKPSNQKPKVPSAIVNKNENASVGGESSRKAFYAPRKQTRTLGVRSSTGGHGGKQVAVEKQVAEGKDSNNQVAQTGGTLKPADRVTIGVKKSVDESPILTEAKVNGNDHKGKALANKKHKSGKKGHVQDDTSTKVLSATTKAGDFKEVIVPENANVSVGDRGEPSRKSFYARRKRAKMLAIHSSSGDGGNQVAVEKKVVGKEVAESNKKVAQAVDTLKPTEVRIGDKKDAQQSSISTEAKNTKKKHNSRNKEQIQNENDTKVLSGATKAVDSTGVALLEKKPNIDIHSRHSQTSDVAVGVLVPVFFSLFQCAGNSCQQLILQVQNKRAPEKDTSKSSDKVSLQQSNSVPGKLEPPIKKLSPLYPPTGKSVVVVESLKKAKIVQGYLGDLFEVLSSNGHVRMLVRWAGAVRPDDDFSMVWGVPDAAWTQVKSMKVALNGAKNLILASDPSCEGEAIAWHLTEMLQQQDALHDNITIARVVFNELTESSVKAALQSPSLQET</sequence>
<name>A0A4Y7JM50_PAPSO</name>
<evidence type="ECO:0000256" key="1">
    <source>
        <dbReference type="SAM" id="MobiDB-lite"/>
    </source>
</evidence>
<dbReference type="InterPro" id="IPR000380">
    <property type="entry name" value="Topo_IA"/>
</dbReference>
<dbReference type="STRING" id="3469.A0A4Y7JM50"/>
<dbReference type="AlphaFoldDB" id="A0A4Y7JM50"/>
<accession>A0A4Y7JM50</accession>
<gene>
    <name evidence="3" type="ORF">C5167_022816</name>
</gene>
<feature type="compositionally biased region" description="Basic residues" evidence="1">
    <location>
        <begin position="167"/>
        <end position="177"/>
    </location>
</feature>
<protein>
    <recommendedName>
        <fullName evidence="2">Toprim domain-containing protein</fullName>
    </recommendedName>
</protein>
<dbReference type="PANTHER" id="PTHR42785">
    <property type="entry name" value="DNA TOPOISOMERASE, TYPE IA, CORE"/>
    <property type="match status" value="1"/>
</dbReference>
<dbReference type="InterPro" id="IPR006171">
    <property type="entry name" value="TOPRIM_dom"/>
</dbReference>
<dbReference type="Gramene" id="RZC61051">
    <property type="protein sequence ID" value="RZC61051"/>
    <property type="gene ID" value="C5167_022816"/>
</dbReference>
<keyword evidence="4" id="KW-1185">Reference proteome</keyword>
<reference evidence="3 4" key="1">
    <citation type="journal article" date="2018" name="Science">
        <title>The opium poppy genome and morphinan production.</title>
        <authorList>
            <person name="Guo L."/>
            <person name="Winzer T."/>
            <person name="Yang X."/>
            <person name="Li Y."/>
            <person name="Ning Z."/>
            <person name="He Z."/>
            <person name="Teodor R."/>
            <person name="Lu Y."/>
            <person name="Bowser T.A."/>
            <person name="Graham I.A."/>
            <person name="Ye K."/>
        </authorList>
    </citation>
    <scope>NUCLEOTIDE SEQUENCE [LARGE SCALE GENOMIC DNA]</scope>
    <source>
        <strain evidence="4">cv. HN1</strain>
        <tissue evidence="3">Leaves</tissue>
    </source>
</reference>